<evidence type="ECO:0000313" key="6">
    <source>
        <dbReference type="EMBL" id="MBV2358914.1"/>
    </source>
</evidence>
<dbReference type="EMBL" id="JAHRWL010000001">
    <property type="protein sequence ID" value="MBV2358914.1"/>
    <property type="molecule type" value="Genomic_DNA"/>
</dbReference>
<dbReference type="PANTHER" id="PTHR35008">
    <property type="entry name" value="BLL4482 PROTEIN-RELATED"/>
    <property type="match status" value="1"/>
</dbReference>
<accession>A0ABS6N5M9</accession>
<dbReference type="RefSeq" id="WP_217776760.1">
    <property type="nucleotide sequence ID" value="NZ_JAHRWL010000001.1"/>
</dbReference>
<keyword evidence="7" id="KW-1185">Reference proteome</keyword>
<evidence type="ECO:0000259" key="5">
    <source>
        <dbReference type="PROSITE" id="PS51007"/>
    </source>
</evidence>
<evidence type="ECO:0000256" key="4">
    <source>
        <dbReference type="SAM" id="SignalP"/>
    </source>
</evidence>
<keyword evidence="3" id="KW-0349">Heme</keyword>
<sequence length="155" mass="16750">MTRSWLLPMTLLLAASAAGAQMTPAPSKGVLPYDQPDRVSNGARIYADYCASCHGVALEGQPDWRVPDADGYLPAPPHDPSGHTWHHDDLLLLRIVTLGTEAIVGGNYRSNMSGFGDVLEPDEILDVLGFIKSTWPDEVIEIHNEINGRSGAFGN</sequence>
<feature type="domain" description="Cytochrome c" evidence="5">
    <location>
        <begin position="37"/>
        <end position="135"/>
    </location>
</feature>
<organism evidence="6 7">
    <name type="scientific">Thalassococcus arenae</name>
    <dbReference type="NCBI Taxonomy" id="2851652"/>
    <lineage>
        <taxon>Bacteria</taxon>
        <taxon>Pseudomonadati</taxon>
        <taxon>Pseudomonadota</taxon>
        <taxon>Alphaproteobacteria</taxon>
        <taxon>Rhodobacterales</taxon>
        <taxon>Roseobacteraceae</taxon>
        <taxon>Thalassococcus</taxon>
    </lineage>
</organism>
<evidence type="ECO:0000256" key="3">
    <source>
        <dbReference type="PROSITE-ProRule" id="PRU00433"/>
    </source>
</evidence>
<dbReference type="InterPro" id="IPR009056">
    <property type="entry name" value="Cyt_c-like_dom"/>
</dbReference>
<keyword evidence="1 3" id="KW-0479">Metal-binding</keyword>
<dbReference type="Pfam" id="PF00034">
    <property type="entry name" value="Cytochrom_C"/>
    <property type="match status" value="1"/>
</dbReference>
<dbReference type="InterPro" id="IPR051459">
    <property type="entry name" value="Cytochrome_c-type_DH"/>
</dbReference>
<keyword evidence="2 3" id="KW-0408">Iron</keyword>
<feature type="chain" id="PRO_5046660907" evidence="4">
    <location>
        <begin position="21"/>
        <end position="155"/>
    </location>
</feature>
<keyword evidence="4" id="KW-0732">Signal</keyword>
<reference evidence="6" key="1">
    <citation type="submission" date="2021-06" db="EMBL/GenBank/DDBJ databases">
        <title>Thalassococcus sp. CAU 1522 isolated from sea sand, Republic of Korea.</title>
        <authorList>
            <person name="Kim W."/>
        </authorList>
    </citation>
    <scope>NUCLEOTIDE SEQUENCE</scope>
    <source>
        <strain evidence="6">CAU 1522</strain>
    </source>
</reference>
<dbReference type="PANTHER" id="PTHR35008:SF4">
    <property type="entry name" value="BLL4482 PROTEIN"/>
    <property type="match status" value="1"/>
</dbReference>
<dbReference type="Proteomes" id="UP001166293">
    <property type="component" value="Unassembled WGS sequence"/>
</dbReference>
<dbReference type="PROSITE" id="PS51007">
    <property type="entry name" value="CYTC"/>
    <property type="match status" value="1"/>
</dbReference>
<evidence type="ECO:0000256" key="2">
    <source>
        <dbReference type="ARBA" id="ARBA00023004"/>
    </source>
</evidence>
<protein>
    <submittedName>
        <fullName evidence="6">Cytochrome c</fullName>
    </submittedName>
</protein>
<evidence type="ECO:0000313" key="7">
    <source>
        <dbReference type="Proteomes" id="UP001166293"/>
    </source>
</evidence>
<evidence type="ECO:0000256" key="1">
    <source>
        <dbReference type="ARBA" id="ARBA00022723"/>
    </source>
</evidence>
<feature type="signal peptide" evidence="4">
    <location>
        <begin position="1"/>
        <end position="20"/>
    </location>
</feature>
<comment type="caution">
    <text evidence="6">The sequence shown here is derived from an EMBL/GenBank/DDBJ whole genome shotgun (WGS) entry which is preliminary data.</text>
</comment>
<name>A0ABS6N5M9_9RHOB</name>
<proteinExistence type="predicted"/>
<gene>
    <name evidence="6" type="ORF">KUH32_03935</name>
</gene>